<dbReference type="GeneID" id="101846445"/>
<accession>A0ABM1A6B6</accession>
<feature type="chain" id="PRO_5045035566" evidence="1">
    <location>
        <begin position="26"/>
        <end position="406"/>
    </location>
</feature>
<dbReference type="RefSeq" id="XP_012941656.1">
    <property type="nucleotide sequence ID" value="XM_013086202.2"/>
</dbReference>
<dbReference type="Proteomes" id="UP000694888">
    <property type="component" value="Unplaced"/>
</dbReference>
<evidence type="ECO:0000256" key="1">
    <source>
        <dbReference type="SAM" id="SignalP"/>
    </source>
</evidence>
<organism evidence="2 3">
    <name type="scientific">Aplysia californica</name>
    <name type="common">California sea hare</name>
    <dbReference type="NCBI Taxonomy" id="6500"/>
    <lineage>
        <taxon>Eukaryota</taxon>
        <taxon>Metazoa</taxon>
        <taxon>Spiralia</taxon>
        <taxon>Lophotrochozoa</taxon>
        <taxon>Mollusca</taxon>
        <taxon>Gastropoda</taxon>
        <taxon>Heterobranchia</taxon>
        <taxon>Euthyneura</taxon>
        <taxon>Tectipleura</taxon>
        <taxon>Aplysiida</taxon>
        <taxon>Aplysioidea</taxon>
        <taxon>Aplysiidae</taxon>
        <taxon>Aplysia</taxon>
    </lineage>
</organism>
<protein>
    <submittedName>
        <fullName evidence="3">Uncharacterized protein LOC101846445</fullName>
    </submittedName>
</protein>
<name>A0ABM1A6B6_APLCA</name>
<proteinExistence type="predicted"/>
<reference evidence="3" key="1">
    <citation type="submission" date="2025-08" db="UniProtKB">
        <authorList>
            <consortium name="RefSeq"/>
        </authorList>
    </citation>
    <scope>IDENTIFICATION</scope>
</reference>
<evidence type="ECO:0000313" key="3">
    <source>
        <dbReference type="RefSeq" id="XP_012941656.1"/>
    </source>
</evidence>
<feature type="signal peptide" evidence="1">
    <location>
        <begin position="1"/>
        <end position="25"/>
    </location>
</feature>
<keyword evidence="2" id="KW-1185">Reference proteome</keyword>
<keyword evidence="1" id="KW-0732">Signal</keyword>
<gene>
    <name evidence="3" type="primary">LOC101846445</name>
</gene>
<sequence length="406" mass="45202">MQKITIRFALCWSLLLYGIIQVTEANFFTHGKSGVQCGENKCLSQVPCKNQKCVCPYRGFGTFLCPPHATDFCVIFNDPVIHGFDISRVEVPINNKVLMAHVESHACGATGPQPAIHEVGCDTRIFAWGEKRRGKLFIRGLEVKLLAYKGFDVYNHAVRIRAHINADGKYEFIEEGNRNFFGNLPYGPPVKTNIPGLGEVKTVYNQEDNIAVVDISVCGVTAGIRGVDFSGKYDFRSQVPGVYVTVDRSCFPRFLSVEKSVCAPPAGQGLSLIEQKSELEYRLGQTVPLQIFMMIKVLTGDAFQDFPNAAPILETLTETAQECDEKQLVEALPLCLFIIHRPLFLNCWDYSRNGNKALSLLDKCIFSLCDTNAPTCDEVKTQVALSKCGRYAPVKDSILQHSCYFD</sequence>
<evidence type="ECO:0000313" key="2">
    <source>
        <dbReference type="Proteomes" id="UP000694888"/>
    </source>
</evidence>